<evidence type="ECO:0000313" key="31">
    <source>
        <dbReference type="Proteomes" id="UP000300237"/>
    </source>
</evidence>
<dbReference type="InterPro" id="IPR006016">
    <property type="entry name" value="UspA"/>
</dbReference>
<dbReference type="EMBL" id="COPH01000022">
    <property type="protein sequence ID" value="CLW57852.1"/>
    <property type="molecule type" value="Genomic_DNA"/>
</dbReference>
<evidence type="ECO:0000313" key="13">
    <source>
        <dbReference type="EMBL" id="COW37677.1"/>
    </source>
</evidence>
<feature type="domain" description="UspA" evidence="4">
    <location>
        <begin position="10"/>
        <end position="148"/>
    </location>
</feature>
<evidence type="ECO:0000313" key="27">
    <source>
        <dbReference type="Proteomes" id="UP000050139"/>
    </source>
</evidence>
<dbReference type="EMBL" id="CHKL01000606">
    <property type="protein sequence ID" value="COX05786.1"/>
    <property type="molecule type" value="Genomic_DNA"/>
</dbReference>
<dbReference type="Proteomes" id="UP000046947">
    <property type="component" value="Unassembled WGS sequence"/>
</dbReference>
<dbReference type="Proteomes" id="UP000300237">
    <property type="component" value="Chromosome"/>
</dbReference>
<dbReference type="Proteomes" id="UP000038802">
    <property type="component" value="Unassembled WGS sequence"/>
</dbReference>
<reference evidence="10 27" key="1">
    <citation type="submission" date="2015-03" db="EMBL/GenBank/DDBJ databases">
        <authorList>
            <consortium name="Pathogen Informatics"/>
            <person name="Murphy D."/>
        </authorList>
    </citation>
    <scope>NUCLEOTIDE SEQUENCE [LARGE SCALE GENOMIC DNA]</scope>
    <source>
        <strain evidence="10 27">0268S</strain>
    </source>
</reference>
<dbReference type="EMBL" id="CNFU01000361">
    <property type="protein sequence ID" value="CKR69153.1"/>
    <property type="molecule type" value="Genomic_DNA"/>
</dbReference>
<evidence type="ECO:0000313" key="26">
    <source>
        <dbReference type="Proteomes" id="UP000049023"/>
    </source>
</evidence>
<reference evidence="12" key="3">
    <citation type="submission" date="2015-03" db="EMBL/GenBank/DDBJ databases">
        <authorList>
            <person name="Murphy D."/>
        </authorList>
    </citation>
    <scope>NUCLEOTIDE SEQUENCE [LARGE SCALE GENOMIC DNA]</scope>
    <source>
        <strain evidence="12">K00500041</strain>
    </source>
</reference>
<evidence type="ECO:0000313" key="12">
    <source>
        <dbReference type="EMBL" id="COV79618.1"/>
    </source>
</evidence>
<dbReference type="Proteomes" id="UP000671119">
    <property type="component" value="Unassembled WGS sequence"/>
</dbReference>
<evidence type="ECO:0000256" key="3">
    <source>
        <dbReference type="ARBA" id="ARBA00022840"/>
    </source>
</evidence>
<evidence type="ECO:0000313" key="18">
    <source>
        <dbReference type="EMBL" id="VCU50287.1"/>
    </source>
</evidence>
<dbReference type="EMBL" id="LWDQ01000001">
    <property type="protein sequence ID" value="OMH59944.1"/>
    <property type="molecule type" value="Genomic_DNA"/>
</dbReference>
<evidence type="ECO:0000313" key="11">
    <source>
        <dbReference type="EMBL" id="COV76390.1"/>
    </source>
</evidence>
<dbReference type="PANTHER" id="PTHR46268:SF27">
    <property type="entry name" value="UNIVERSAL STRESS PROTEIN RV2623"/>
    <property type="match status" value="1"/>
</dbReference>
<evidence type="ECO:0000313" key="32">
    <source>
        <dbReference type="Proteomes" id="UP000671119"/>
    </source>
</evidence>
<dbReference type="Proteomes" id="UP000048600">
    <property type="component" value="Unassembled WGS sequence"/>
</dbReference>
<dbReference type="EMBL" id="CFOH01000279">
    <property type="protein sequence ID" value="CFE51447.1"/>
    <property type="molecule type" value="Genomic_DNA"/>
</dbReference>
<dbReference type="Proteomes" id="UP000048948">
    <property type="component" value="Unassembled WGS sequence"/>
</dbReference>
<evidence type="ECO:0000313" key="22">
    <source>
        <dbReference type="Proteomes" id="UP000046947"/>
    </source>
</evidence>
<dbReference type="EMBL" id="QTBD01000169">
    <property type="protein sequence ID" value="REQ50328.1"/>
    <property type="molecule type" value="Genomic_DNA"/>
</dbReference>
<dbReference type="InterPro" id="IPR006015">
    <property type="entry name" value="Universal_stress_UspA"/>
</dbReference>
<reference evidence="17 30" key="5">
    <citation type="journal article" date="2017" name="N. Engl. J. Med.">
        <title>Transmission of Extensively Drug-Resistant Tuberculosis in South Africa.</title>
        <authorList>
            <person name="Shah N.S."/>
            <person name="Auld S.C."/>
            <person name="Brust J.C."/>
            <person name="Mathema B."/>
            <person name="Ismail N."/>
            <person name="Moodley P."/>
            <person name="Mlisana K."/>
            <person name="Allana S."/>
            <person name="Campbell A."/>
            <person name="Mthiyane T."/>
            <person name="Morris N."/>
            <person name="Mpangase P."/>
            <person name="van der Meulen H."/>
            <person name="Omar S.V."/>
            <person name="Brown T.S."/>
            <person name="Narechania A."/>
            <person name="Shaskina E."/>
            <person name="Kapwata T."/>
            <person name="Kreiswirth B."/>
            <person name="Gandhi N.R."/>
        </authorList>
    </citation>
    <scope>NUCLEOTIDE SEQUENCE [LARGE SCALE GENOMIC DNA]</scope>
    <source>
        <strain evidence="17 30">32301_S10</strain>
    </source>
</reference>
<evidence type="ECO:0000259" key="4">
    <source>
        <dbReference type="Pfam" id="PF00582"/>
    </source>
</evidence>
<evidence type="ECO:0000313" key="14">
    <source>
        <dbReference type="EMBL" id="COX05786.1"/>
    </source>
</evidence>
<evidence type="ECO:0000313" key="9">
    <source>
        <dbReference type="EMBL" id="CKS62377.1"/>
    </source>
</evidence>
<evidence type="ECO:0000256" key="1">
    <source>
        <dbReference type="ARBA" id="ARBA00008791"/>
    </source>
</evidence>
<reference evidence="19 20" key="2">
    <citation type="submission" date="2015-03" db="EMBL/GenBank/DDBJ databases">
        <authorList>
            <consortium name="Pathogen Informatics"/>
        </authorList>
    </citation>
    <scope>NUCLEOTIDE SEQUENCE [LARGE SCALE GENOMIC DNA]</scope>
    <source>
        <strain evidence="9 25">Bir 172</strain>
        <strain evidence="7 28">Bir 185</strain>
        <strain evidence="8 26">Bir 187</strain>
        <strain evidence="11 21">G09801536</strain>
        <strain evidence="5 23">G09901357</strain>
        <strain evidence="6 22">H09601792</strain>
        <strain evidence="19">K00500041</strain>
        <strain evidence="13 20">M09401471</strain>
        <strain evidence="14 24">P00601463</strain>
    </source>
</reference>
<dbReference type="Proteomes" id="UP000048289">
    <property type="component" value="Unassembled WGS sequence"/>
</dbReference>
<keyword evidence="2" id="KW-0547">Nucleotide-binding</keyword>
<dbReference type="InterPro" id="IPR014729">
    <property type="entry name" value="Rossmann-like_a/b/a_fold"/>
</dbReference>
<dbReference type="Proteomes" id="UP000045842">
    <property type="component" value="Unassembled WGS sequence"/>
</dbReference>
<reference evidence="16 29" key="6">
    <citation type="submission" date="2017-02" db="EMBL/GenBank/DDBJ databases">
        <title>Protein polymorphisms may explain contrasting epidemiological fitness of two variants of a multidrug-resistant Mycobacterium tuberculosis strain.</title>
        <authorList>
            <person name="Bigi M.M."/>
            <person name="Lopez B."/>
            <person name="Blanco F.C."/>
            <person name="Sasiain M.C."/>
            <person name="De La Barrera S."/>
            <person name="Ritacco V."/>
            <person name="Bigi F."/>
            <person name="Soria M.A."/>
        </authorList>
    </citation>
    <scope>NUCLEOTIDE SEQUENCE [LARGE SCALE GENOMIC DNA]</scope>
    <source>
        <strain evidence="16 29">6548</strain>
    </source>
</reference>
<dbReference type="CDD" id="cd23944">
    <property type="entry name" value="USP_Rv2623_repeat1"/>
    <property type="match status" value="1"/>
</dbReference>
<comment type="similarity">
    <text evidence="1">Belongs to the universal stress protein A family.</text>
</comment>
<evidence type="ECO:0000313" key="5">
    <source>
        <dbReference type="EMBL" id="CFE35370.1"/>
    </source>
</evidence>
<gene>
    <name evidence="16" type="ORF">A4S10_02115</name>
    <name evidence="18" type="ORF">DKC2_2126</name>
    <name evidence="17" type="ORF">DSJ38_15075</name>
    <name evidence="11" type="ORF">ERS007679_02418</name>
    <name evidence="5" type="ORF">ERS007681_00281</name>
    <name evidence="6" type="ORF">ERS007688_01919</name>
    <name evidence="12" type="ORF">ERS007703_02070</name>
    <name evidence="13" type="ORF">ERS007720_02498</name>
    <name evidence="14" type="ORF">ERS007741_03714</name>
    <name evidence="9" type="ORF">ERS027646_02189</name>
    <name evidence="7" type="ORF">ERS027659_01256</name>
    <name evidence="8" type="ORF">ERS027661_01918</name>
    <name evidence="10" type="ORF">ERS094118_02855</name>
    <name evidence="15" type="ORF">J8J21_14740</name>
</gene>
<dbReference type="PANTHER" id="PTHR46268">
    <property type="entry name" value="STRESS RESPONSE PROTEIN NHAX"/>
    <property type="match status" value="1"/>
</dbReference>
<dbReference type="EMBL" id="CFOE01000018">
    <property type="protein sequence ID" value="CFE35370.1"/>
    <property type="molecule type" value="Genomic_DNA"/>
</dbReference>
<reference evidence="16 29" key="4">
    <citation type="submission" date="2016-04" db="EMBL/GenBank/DDBJ databases">
        <authorList>
            <person name="Bigi M."/>
            <person name="Bigi F."/>
            <person name="Soria M.A."/>
        </authorList>
    </citation>
    <scope>NUCLEOTIDE SEQUENCE [LARGE SCALE GENOMIC DNA]</scope>
    <source>
        <strain evidence="16 29">6548</strain>
    </source>
</reference>
<reference evidence="18 31" key="8">
    <citation type="submission" date="2018-08" db="EMBL/GenBank/DDBJ databases">
        <authorList>
            <person name="Fokvardsen B D."/>
            <person name="Norman A."/>
        </authorList>
    </citation>
    <scope>NUCLEOTIDE SEQUENCE [LARGE SCALE GENOMIC DNA]</scope>
    <source>
        <strain evidence="18 31">DKC2</strain>
    </source>
</reference>
<dbReference type="EMBL" id="CSAE01000205">
    <property type="protein sequence ID" value="COV79618.1"/>
    <property type="molecule type" value="Genomic_DNA"/>
</dbReference>
<dbReference type="Gene3D" id="3.40.50.620">
    <property type="entry name" value="HUPs"/>
    <property type="match status" value="2"/>
</dbReference>
<dbReference type="Proteomes" id="UP000256381">
    <property type="component" value="Unassembled WGS sequence"/>
</dbReference>
<dbReference type="EMBL" id="JAGIZI010000024">
    <property type="protein sequence ID" value="MBP0684346.1"/>
    <property type="molecule type" value="Genomic_DNA"/>
</dbReference>
<dbReference type="Proteomes" id="UP000044938">
    <property type="component" value="Unassembled WGS sequence"/>
</dbReference>
<dbReference type="EMBL" id="CSAJ01000325">
    <property type="protein sequence ID" value="COW37677.1"/>
    <property type="molecule type" value="Genomic_DNA"/>
</dbReference>
<dbReference type="Pfam" id="PF00582">
    <property type="entry name" value="Usp"/>
    <property type="match status" value="2"/>
</dbReference>
<evidence type="ECO:0000313" key="7">
    <source>
        <dbReference type="EMBL" id="CKR37558.1"/>
    </source>
</evidence>
<dbReference type="EMBL" id="LR027516">
    <property type="protein sequence ID" value="VCU50287.1"/>
    <property type="molecule type" value="Genomic_DNA"/>
</dbReference>
<evidence type="ECO:0000313" key="20">
    <source>
        <dbReference type="Proteomes" id="UP000044938"/>
    </source>
</evidence>
<feature type="domain" description="UspA" evidence="4">
    <location>
        <begin position="161"/>
        <end position="293"/>
    </location>
</feature>
<reference evidence="17" key="7">
    <citation type="submission" date="2018-07" db="EMBL/GenBank/DDBJ databases">
        <authorList>
            <person name="Shah S."/>
            <person name="Brown T."/>
            <person name="Auld S."/>
            <person name="Bratton K."/>
            <person name="Narechania A."/>
            <person name="Mathema B."/>
            <person name="Gandhi N."/>
        </authorList>
    </citation>
    <scope>NUCLEOTIDE SEQUENCE</scope>
    <source>
        <strain evidence="17">32301_S10</strain>
    </source>
</reference>
<organism evidence="16 29">
    <name type="scientific">Mycobacterium tuberculosis</name>
    <dbReference type="NCBI Taxonomy" id="1773"/>
    <lineage>
        <taxon>Bacteria</taxon>
        <taxon>Bacillati</taxon>
        <taxon>Actinomycetota</taxon>
        <taxon>Actinomycetes</taxon>
        <taxon>Mycobacteriales</taxon>
        <taxon>Mycobacteriaceae</taxon>
        <taxon>Mycobacterium</taxon>
        <taxon>Mycobacterium tuberculosis complex</taxon>
    </lineage>
</organism>
<keyword evidence="3" id="KW-0067">ATP-binding</keyword>
<evidence type="ECO:0000313" key="17">
    <source>
        <dbReference type="EMBL" id="REQ50328.1"/>
    </source>
</evidence>
<dbReference type="EMBL" id="CNFT01000219">
    <property type="protein sequence ID" value="CKR37558.1"/>
    <property type="molecule type" value="Genomic_DNA"/>
</dbReference>
<dbReference type="EMBL" id="CSAD01000332">
    <property type="protein sequence ID" value="COV76390.1"/>
    <property type="molecule type" value="Genomic_DNA"/>
</dbReference>
<dbReference type="Proteomes" id="UP000050164">
    <property type="component" value="Unassembled WGS sequence"/>
</dbReference>
<sequence>MSKPRKQHGVVVGVDGSLESDAAACWGATDAAMRNIPLTVVHVVNADVATWPPMPYPETWGVWQEDEGRQIVANAVKLAKEAVGADRKLSVKSELVFSTPVPTMVEISNEAEMVVLGSSGRGALARGLLGSVSSSLVRRAGCPVAVIHSDDAVIPDPQHAPVLVGIDGSPVSELATAVAFDEASRRGVELIAVHAWSDVEVVELPGLDFSAVQQEAELSLAERLAGWQERYPDVPVSRVVVCDRPARKLVQKSASAQLVVVGSHGRGGLTGMLLGSVSNAVLHAARVPVIVARQS</sequence>
<evidence type="ECO:0000313" key="10">
    <source>
        <dbReference type="EMBL" id="CLW57852.1"/>
    </source>
</evidence>
<evidence type="ECO:0000313" key="24">
    <source>
        <dbReference type="Proteomes" id="UP000048600"/>
    </source>
</evidence>
<dbReference type="AlphaFoldDB" id="A0A045IQR2"/>
<dbReference type="GO" id="GO:0005524">
    <property type="term" value="F:ATP binding"/>
    <property type="evidence" value="ECO:0007669"/>
    <property type="project" value="UniProtKB-KW"/>
</dbReference>
<name>A0A045IQR2_MYCTX</name>
<evidence type="ECO:0000313" key="16">
    <source>
        <dbReference type="EMBL" id="OMH59944.1"/>
    </source>
</evidence>
<accession>A0A045IQR2</accession>
<evidence type="ECO:0000313" key="28">
    <source>
        <dbReference type="Proteomes" id="UP000050164"/>
    </source>
</evidence>
<dbReference type="SUPFAM" id="SSF52402">
    <property type="entry name" value="Adenine nucleotide alpha hydrolases-like"/>
    <property type="match status" value="2"/>
</dbReference>
<dbReference type="EMBL" id="CNGE01000380">
    <property type="protein sequence ID" value="CKS62377.1"/>
    <property type="molecule type" value="Genomic_DNA"/>
</dbReference>
<dbReference type="RefSeq" id="WP_003410060.1">
    <property type="nucleotide sequence ID" value="NZ_AP017901.1"/>
</dbReference>
<evidence type="ECO:0000313" key="25">
    <source>
        <dbReference type="Proteomes" id="UP000048948"/>
    </source>
</evidence>
<dbReference type="FunFam" id="3.40.50.620:FF:000123">
    <property type="entry name" value="Universal stress protein family"/>
    <property type="match status" value="2"/>
</dbReference>
<evidence type="ECO:0000313" key="19">
    <source>
        <dbReference type="Proteomes" id="UP000038802"/>
    </source>
</evidence>
<evidence type="ECO:0000313" key="6">
    <source>
        <dbReference type="EMBL" id="CFE51447.1"/>
    </source>
</evidence>
<evidence type="ECO:0000313" key="29">
    <source>
        <dbReference type="Proteomes" id="UP000189452"/>
    </source>
</evidence>
<dbReference type="PATRIC" id="fig|1773.206.peg.1792"/>
<proteinExistence type="inferred from homology"/>
<evidence type="ECO:0000313" key="23">
    <source>
        <dbReference type="Proteomes" id="UP000048289"/>
    </source>
</evidence>
<dbReference type="PRINTS" id="PR01438">
    <property type="entry name" value="UNVRSLSTRESS"/>
</dbReference>
<evidence type="ECO:0000313" key="30">
    <source>
        <dbReference type="Proteomes" id="UP000256381"/>
    </source>
</evidence>
<dbReference type="Proteomes" id="UP000049023">
    <property type="component" value="Unassembled WGS sequence"/>
</dbReference>
<evidence type="ECO:0000313" key="15">
    <source>
        <dbReference type="EMBL" id="MBP0684346.1"/>
    </source>
</evidence>
<protein>
    <submittedName>
        <fullName evidence="16 18">Universal stress protein</fullName>
    </submittedName>
</protein>
<dbReference type="GO" id="GO:0001666">
    <property type="term" value="P:response to hypoxia"/>
    <property type="evidence" value="ECO:0007669"/>
    <property type="project" value="UniProtKB-ARBA"/>
</dbReference>
<dbReference type="OMA" id="TWAVWQE"/>
<evidence type="ECO:0000256" key="2">
    <source>
        <dbReference type="ARBA" id="ARBA00022741"/>
    </source>
</evidence>
<dbReference type="SMR" id="A0A045IQR2"/>
<dbReference type="Proteomes" id="UP000050139">
    <property type="component" value="Unassembled WGS sequence"/>
</dbReference>
<dbReference type="STRING" id="115862.BBG46_10500"/>
<evidence type="ECO:0000313" key="21">
    <source>
        <dbReference type="Proteomes" id="UP000045842"/>
    </source>
</evidence>
<reference evidence="15 32" key="9">
    <citation type="submission" date="2021-03" db="EMBL/GenBank/DDBJ databases">
        <title>Whole Genome Sequencing of Mycobacterium tuberculosis clinical isolates from Arunachal Pradesh, India.</title>
        <authorList>
            <person name="Singh S."/>
            <person name="Mudliar S.R."/>
            <person name="Kulsum U."/>
            <person name="Rufai S.B."/>
            <person name="Singh P.K."/>
            <person name="Umpo M."/>
            <person name="Nyori M."/>
        </authorList>
    </citation>
    <scope>NUCLEOTIDE SEQUENCE [LARGE SCALE GENOMIC DNA]</scope>
    <source>
        <strain evidence="15 32">OMICS/BPL/0142/20/SP</strain>
    </source>
</reference>
<evidence type="ECO:0000313" key="8">
    <source>
        <dbReference type="EMBL" id="CKR69153.1"/>
    </source>
</evidence>
<dbReference type="Proteomes" id="UP000189452">
    <property type="component" value="Chromosome"/>
</dbReference>